<keyword evidence="3" id="KW-0378">Hydrolase</keyword>
<dbReference type="GO" id="GO:0030163">
    <property type="term" value="P:protein catabolic process"/>
    <property type="evidence" value="ECO:0007669"/>
    <property type="project" value="InterPro"/>
</dbReference>
<dbReference type="Pfam" id="PF02617">
    <property type="entry name" value="ClpS"/>
    <property type="match status" value="1"/>
</dbReference>
<dbReference type="Proteomes" id="UP000067689">
    <property type="component" value="Chromosome"/>
</dbReference>
<dbReference type="SUPFAM" id="SSF54736">
    <property type="entry name" value="ClpS-like"/>
    <property type="match status" value="1"/>
</dbReference>
<feature type="domain" description="Adaptor protein ClpS core" evidence="2">
    <location>
        <begin position="24"/>
        <end position="95"/>
    </location>
</feature>
<dbReference type="GO" id="GO:0006508">
    <property type="term" value="P:proteolysis"/>
    <property type="evidence" value="ECO:0007669"/>
    <property type="project" value="UniProtKB-UniRule"/>
</dbReference>
<comment type="similarity">
    <text evidence="1">Belongs to the ClpS family.</text>
</comment>
<evidence type="ECO:0000313" key="3">
    <source>
        <dbReference type="EMBL" id="ALX04193.1"/>
    </source>
</evidence>
<gene>
    <name evidence="1" type="primary">clpS</name>
    <name evidence="3" type="ORF">AERYTH_05505</name>
</gene>
<accession>A0A0U4BFU1</accession>
<dbReference type="STRING" id="2041.AERYTH_05505"/>
<dbReference type="InterPro" id="IPR003769">
    <property type="entry name" value="ClpS_core"/>
</dbReference>
<proteinExistence type="inferred from homology"/>
<dbReference type="PATRIC" id="fig|2041.4.peg.1145"/>
<dbReference type="AlphaFoldDB" id="A0A0U4BFU1"/>
<evidence type="ECO:0000313" key="4">
    <source>
        <dbReference type="Proteomes" id="UP000067689"/>
    </source>
</evidence>
<keyword evidence="4" id="KW-1185">Reference proteome</keyword>
<dbReference type="OrthoDB" id="162238at2"/>
<keyword evidence="3" id="KW-0645">Protease</keyword>
<reference evidence="3 4" key="1">
    <citation type="journal article" date="1991" name="Int. J. Syst. Bacteriol.">
        <title>Description of the erythromycin-producing bacterium Arthrobacter sp. strain NRRL B-3381 as Aeromicrobium erythreum gen. nov., sp. nov.</title>
        <authorList>
            <person name="Miller E.S."/>
            <person name="Woese C.R."/>
            <person name="Brenner S."/>
        </authorList>
    </citation>
    <scope>NUCLEOTIDE SEQUENCE [LARGE SCALE GENOMIC DNA]</scope>
    <source>
        <strain evidence="3 4">AR18</strain>
    </source>
</reference>
<dbReference type="NCBIfam" id="NF000668">
    <property type="entry name" value="PRK00033.1-1"/>
    <property type="match status" value="1"/>
</dbReference>
<dbReference type="EMBL" id="CP011502">
    <property type="protein sequence ID" value="ALX04193.1"/>
    <property type="molecule type" value="Genomic_DNA"/>
</dbReference>
<dbReference type="InterPro" id="IPR022935">
    <property type="entry name" value="ClpS"/>
</dbReference>
<dbReference type="Gene3D" id="3.30.1390.10">
    <property type="match status" value="1"/>
</dbReference>
<dbReference type="RefSeq" id="WP_067855688.1">
    <property type="nucleotide sequence ID" value="NZ_CP011502.1"/>
</dbReference>
<dbReference type="PANTHER" id="PTHR33473">
    <property type="entry name" value="ATP-DEPENDENT CLP PROTEASE ADAPTER PROTEIN CLPS1, CHLOROPLASTIC"/>
    <property type="match status" value="1"/>
</dbReference>
<sequence>MGRVTTPAPVELDEPASELGLALQDPWVTIVWNDPVNLMSYVAYVFRTYFGYTEEKATELMLAVHHEGRAVVSSGSREQMERHVQAMHEYGLWATLQKSDSV</sequence>
<dbReference type="GO" id="GO:0008233">
    <property type="term" value="F:peptidase activity"/>
    <property type="evidence" value="ECO:0007669"/>
    <property type="project" value="UniProtKB-KW"/>
</dbReference>
<comment type="subunit">
    <text evidence="1">Binds to the N-terminal domain of the chaperone ClpA.</text>
</comment>
<name>A0A0U4BFU1_9ACTN</name>
<protein>
    <recommendedName>
        <fullName evidence="1">ATP-dependent Clp protease adapter protein ClpS</fullName>
    </recommendedName>
</protein>
<comment type="function">
    <text evidence="1">Involved in the modulation of the specificity of the ClpAP-mediated ATP-dependent protein degradation.</text>
</comment>
<dbReference type="PANTHER" id="PTHR33473:SF19">
    <property type="entry name" value="ATP-DEPENDENT CLP PROTEASE ADAPTER PROTEIN CLPS"/>
    <property type="match status" value="1"/>
</dbReference>
<dbReference type="InterPro" id="IPR014719">
    <property type="entry name" value="Ribosomal_bL12_C/ClpS-like"/>
</dbReference>
<dbReference type="HAMAP" id="MF_00302">
    <property type="entry name" value="ClpS"/>
    <property type="match status" value="1"/>
</dbReference>
<evidence type="ECO:0000256" key="1">
    <source>
        <dbReference type="HAMAP-Rule" id="MF_00302"/>
    </source>
</evidence>
<dbReference type="KEGG" id="aer:AERYTH_05505"/>
<organism evidence="3 4">
    <name type="scientific">Aeromicrobium erythreum</name>
    <dbReference type="NCBI Taxonomy" id="2041"/>
    <lineage>
        <taxon>Bacteria</taxon>
        <taxon>Bacillati</taxon>
        <taxon>Actinomycetota</taxon>
        <taxon>Actinomycetes</taxon>
        <taxon>Propionibacteriales</taxon>
        <taxon>Nocardioidaceae</taxon>
        <taxon>Aeromicrobium</taxon>
    </lineage>
</organism>
<evidence type="ECO:0000259" key="2">
    <source>
        <dbReference type="Pfam" id="PF02617"/>
    </source>
</evidence>